<keyword evidence="2" id="KW-1185">Reference proteome</keyword>
<dbReference type="OrthoDB" id="2676634at2759"/>
<evidence type="ECO:0000313" key="1">
    <source>
        <dbReference type="EMBL" id="KAG1771069.1"/>
    </source>
</evidence>
<dbReference type="Proteomes" id="UP000714275">
    <property type="component" value="Unassembled WGS sequence"/>
</dbReference>
<gene>
    <name evidence="1" type="ORF">EV702DRAFT_1248640</name>
</gene>
<evidence type="ECO:0000313" key="2">
    <source>
        <dbReference type="Proteomes" id="UP000714275"/>
    </source>
</evidence>
<sequence>ARSLYRWLFSIISSSPNPPTLSHIKAHTNSSSLPAQANALVDSSARDSHKLLIRPYPVPPATFTLDTFSLYSSTAKFVESPIPSLLTYLLSHSAAADPTFHPHSTLALHLYDSHAPPEHPYVRTPYAYSALVQLYARSRQLDTASVCFTRLGNTSSWCRFGCECLETPHHLFVECHQFCGNAQ</sequence>
<dbReference type="AlphaFoldDB" id="A0A9P6ZLC7"/>
<dbReference type="EMBL" id="JABBWD010000061">
    <property type="protein sequence ID" value="KAG1771069.1"/>
    <property type="molecule type" value="Genomic_DNA"/>
</dbReference>
<organism evidence="1 2">
    <name type="scientific">Suillus placidus</name>
    <dbReference type="NCBI Taxonomy" id="48579"/>
    <lineage>
        <taxon>Eukaryota</taxon>
        <taxon>Fungi</taxon>
        <taxon>Dikarya</taxon>
        <taxon>Basidiomycota</taxon>
        <taxon>Agaricomycotina</taxon>
        <taxon>Agaricomycetes</taxon>
        <taxon>Agaricomycetidae</taxon>
        <taxon>Boletales</taxon>
        <taxon>Suillineae</taxon>
        <taxon>Suillaceae</taxon>
        <taxon>Suillus</taxon>
    </lineage>
</organism>
<feature type="non-terminal residue" evidence="1">
    <location>
        <position position="1"/>
    </location>
</feature>
<comment type="caution">
    <text evidence="1">The sequence shown here is derived from an EMBL/GenBank/DDBJ whole genome shotgun (WGS) entry which is preliminary data.</text>
</comment>
<reference evidence="1" key="1">
    <citation type="journal article" date="2020" name="New Phytol.">
        <title>Comparative genomics reveals dynamic genome evolution in host specialist ectomycorrhizal fungi.</title>
        <authorList>
            <person name="Lofgren L.A."/>
            <person name="Nguyen N.H."/>
            <person name="Vilgalys R."/>
            <person name="Ruytinx J."/>
            <person name="Liao H.L."/>
            <person name="Branco S."/>
            <person name="Kuo A."/>
            <person name="LaButti K."/>
            <person name="Lipzen A."/>
            <person name="Andreopoulos W."/>
            <person name="Pangilinan J."/>
            <person name="Riley R."/>
            <person name="Hundley H."/>
            <person name="Na H."/>
            <person name="Barry K."/>
            <person name="Grigoriev I.V."/>
            <person name="Stajich J.E."/>
            <person name="Kennedy P.G."/>
        </authorList>
    </citation>
    <scope>NUCLEOTIDE SEQUENCE</scope>
    <source>
        <strain evidence="1">DOB743</strain>
    </source>
</reference>
<name>A0A9P6ZLC7_9AGAM</name>
<proteinExistence type="predicted"/>
<accession>A0A9P6ZLC7</accession>
<protein>
    <submittedName>
        <fullName evidence="1">Uncharacterized protein</fullName>
    </submittedName>
</protein>